<dbReference type="GO" id="GO:0016887">
    <property type="term" value="F:ATP hydrolysis activity"/>
    <property type="evidence" value="ECO:0000318"/>
    <property type="project" value="GO_Central"/>
</dbReference>
<evidence type="ECO:0000313" key="4">
    <source>
        <dbReference type="Proteomes" id="UP000001548"/>
    </source>
</evidence>
<dbReference type="GeneID" id="5701627"/>
<dbReference type="FunFam" id="3.40.50.300:FF:002588">
    <property type="entry name" value="ATPase, AAA family"/>
    <property type="match status" value="1"/>
</dbReference>
<dbReference type="STRING" id="184922.A8B8X5"/>
<dbReference type="KEGG" id="gla:GL50803_008389"/>
<accession>A8B8X5</accession>
<dbReference type="InterPro" id="IPR050304">
    <property type="entry name" value="MT-severing_AAA_ATPase"/>
</dbReference>
<dbReference type="Proteomes" id="UP000001548">
    <property type="component" value="Unassembled WGS sequence"/>
</dbReference>
<comment type="similarity">
    <text evidence="1">Belongs to the AAA ATPase family.</text>
</comment>
<dbReference type="PANTHER" id="PTHR23074:SF17">
    <property type="entry name" value="FIDGETIN-LIKE PROTEIN 1"/>
    <property type="match status" value="1"/>
</dbReference>
<dbReference type="GO" id="GO:0005737">
    <property type="term" value="C:cytoplasm"/>
    <property type="evidence" value="ECO:0000318"/>
    <property type="project" value="GO_Central"/>
</dbReference>
<proteinExistence type="inferred from homology"/>
<reference evidence="3 4" key="1">
    <citation type="journal article" date="2007" name="Science">
        <title>Genomic minimalism in the early diverging intestinal parasite Giardia lamblia.</title>
        <authorList>
            <person name="Morrison H.G."/>
            <person name="McArthur A.G."/>
            <person name="Gillin F.D."/>
            <person name="Aley S.B."/>
            <person name="Adam R.D."/>
            <person name="Olsen G.J."/>
            <person name="Best A.A."/>
            <person name="Cande W.Z."/>
            <person name="Chen F."/>
            <person name="Cipriano M.J."/>
            <person name="Davids B.J."/>
            <person name="Dawson S.C."/>
            <person name="Elmendorf H.G."/>
            <person name="Hehl A.B."/>
            <person name="Holder M.E."/>
            <person name="Huse S.M."/>
            <person name="Kim U.U."/>
            <person name="Lasek-Nesselquist E."/>
            <person name="Manning G."/>
            <person name="Nigam A."/>
            <person name="Nixon J.E."/>
            <person name="Palm D."/>
            <person name="Passamaneck N.E."/>
            <person name="Prabhu A."/>
            <person name="Reich C.I."/>
            <person name="Reiner D.S."/>
            <person name="Samuelson J."/>
            <person name="Svard S.G."/>
            <person name="Sogin M.L."/>
        </authorList>
    </citation>
    <scope>NUCLEOTIDE SEQUENCE [LARGE SCALE GENOMIC DNA]</scope>
    <source>
        <strain evidence="3 4">WB C6</strain>
    </source>
</reference>
<keyword evidence="4" id="KW-1185">Reference proteome</keyword>
<comment type="caution">
    <text evidence="3">The sequence shown here is derived from an EMBL/GenBank/DDBJ whole genome shotgun (WGS) entry which is preliminary data.</text>
</comment>
<dbReference type="InterPro" id="IPR003593">
    <property type="entry name" value="AAA+_ATPase"/>
</dbReference>
<name>A8B8X5_GIAIC</name>
<dbReference type="SMART" id="SM00382">
    <property type="entry name" value="AAA"/>
    <property type="match status" value="1"/>
</dbReference>
<sequence length="501" mass="55614">MNNTYQGVQLQLENARSLVAMKMEQIGLGIYTDIIVRVSEALEQAEKGDPDLSNLLLLAKYELVDQVRKNPQYFYFIEALGELIHDQAVSLGPIQIVQSSAPISSKPPPVRSSRPMPHRKGMRKHSSLQASKAGSSKTDGPRPPDVRQKAPIPSTRAKNHMPLRQQSVAPASTPTLKTPDRRFDALSATSLGLSQEHFSKMASTRVCLLAANRIRVAGMNGVKRELRRVIEYPIKIPKIFRHNVWPTTGLLLYGPAGTGKTLIASSVATQAGYNFFNVAISDIVSKWKGEAVLCVRALYTIARACAPSVVFIDEIDALVCGDSRTTDETSVQIRTELQTQLDGFQHKISDSIEGDLSFNPESLVITIGATNFPWKLDGPILRRFTNRVYIGLPDEATVKELLTMCVDFDRQDPDVTIDWLIPRLAGFSSAEISAIASRAQLLSYEEAFSEVASTIELVENNQTIVLKNILTTQKHWDLVISDTKRVVSLNDIKRYEDWQAE</sequence>
<dbReference type="SUPFAM" id="SSF52540">
    <property type="entry name" value="P-loop containing nucleoside triphosphate hydrolases"/>
    <property type="match status" value="1"/>
</dbReference>
<evidence type="ECO:0000256" key="1">
    <source>
        <dbReference type="ARBA" id="ARBA00006914"/>
    </source>
</evidence>
<evidence type="ECO:0000256" key="2">
    <source>
        <dbReference type="SAM" id="MobiDB-lite"/>
    </source>
</evidence>
<feature type="compositionally biased region" description="Basic and acidic residues" evidence="2">
    <location>
        <begin position="139"/>
        <end position="148"/>
    </location>
</feature>
<feature type="region of interest" description="Disordered" evidence="2">
    <location>
        <begin position="100"/>
        <end position="179"/>
    </location>
</feature>
<feature type="compositionally biased region" description="Basic residues" evidence="2">
    <location>
        <begin position="116"/>
        <end position="126"/>
    </location>
</feature>
<dbReference type="Pfam" id="PF00004">
    <property type="entry name" value="AAA"/>
    <property type="match status" value="1"/>
</dbReference>
<dbReference type="InterPro" id="IPR003959">
    <property type="entry name" value="ATPase_AAA_core"/>
</dbReference>
<dbReference type="GO" id="GO:0051013">
    <property type="term" value="P:microtubule severing"/>
    <property type="evidence" value="ECO:0000318"/>
    <property type="project" value="GO_Central"/>
</dbReference>
<dbReference type="GO" id="GO:0008568">
    <property type="term" value="F:microtubule severing ATPase activity"/>
    <property type="evidence" value="ECO:0000318"/>
    <property type="project" value="GO_Central"/>
</dbReference>
<dbReference type="Gene3D" id="3.40.50.300">
    <property type="entry name" value="P-loop containing nucleotide triphosphate hydrolases"/>
    <property type="match status" value="1"/>
</dbReference>
<dbReference type="VEuPathDB" id="GiardiaDB:GL50803_8389"/>
<dbReference type="GO" id="GO:0005524">
    <property type="term" value="F:ATP binding"/>
    <property type="evidence" value="ECO:0007669"/>
    <property type="project" value="InterPro"/>
</dbReference>
<organism evidence="3 4">
    <name type="scientific">Giardia intestinalis (strain ATCC 50803 / WB clone C6)</name>
    <name type="common">Giardia lamblia</name>
    <dbReference type="NCBI Taxonomy" id="184922"/>
    <lineage>
        <taxon>Eukaryota</taxon>
        <taxon>Metamonada</taxon>
        <taxon>Diplomonadida</taxon>
        <taxon>Hexamitidae</taxon>
        <taxon>Giardiinae</taxon>
        <taxon>Giardia</taxon>
    </lineage>
</organism>
<protein>
    <submittedName>
        <fullName evidence="3">P60 katanin</fullName>
    </submittedName>
</protein>
<dbReference type="HOGENOM" id="CLU_544515_0_0_1"/>
<gene>
    <name evidence="3" type="ORF">GL50803_008389</name>
</gene>
<dbReference type="InterPro" id="IPR027417">
    <property type="entry name" value="P-loop_NTPase"/>
</dbReference>
<dbReference type="RefSeq" id="XP_001708712.1">
    <property type="nucleotide sequence ID" value="XM_001708660.1"/>
</dbReference>
<feature type="compositionally biased region" description="Polar residues" evidence="2">
    <location>
        <begin position="164"/>
        <end position="176"/>
    </location>
</feature>
<dbReference type="AlphaFoldDB" id="A8B8X5"/>
<dbReference type="GO" id="GO:0005634">
    <property type="term" value="C:nucleus"/>
    <property type="evidence" value="ECO:0000318"/>
    <property type="project" value="GO_Central"/>
</dbReference>
<evidence type="ECO:0000313" key="3">
    <source>
        <dbReference type="EMBL" id="KAE8302373.1"/>
    </source>
</evidence>
<dbReference type="Gene3D" id="1.10.8.60">
    <property type="match status" value="1"/>
</dbReference>
<feature type="compositionally biased region" description="Polar residues" evidence="2">
    <location>
        <begin position="127"/>
        <end position="138"/>
    </location>
</feature>
<dbReference type="OMA" id="ATNFPWK"/>
<dbReference type="EMBL" id="AACB03000004">
    <property type="protein sequence ID" value="KAE8302373.1"/>
    <property type="molecule type" value="Genomic_DNA"/>
</dbReference>
<dbReference type="PANTHER" id="PTHR23074">
    <property type="entry name" value="AAA DOMAIN-CONTAINING"/>
    <property type="match status" value="1"/>
</dbReference>